<comment type="caution">
    <text evidence="2">The sequence shown here is derived from an EMBL/GenBank/DDBJ whole genome shotgun (WGS) entry which is preliminary data.</text>
</comment>
<dbReference type="RefSeq" id="WP_250833377.1">
    <property type="nucleotide sequence ID" value="NZ_JTHE03000091.1"/>
</dbReference>
<evidence type="ECO:0000313" key="3">
    <source>
        <dbReference type="Proteomes" id="UP000031561"/>
    </source>
</evidence>
<sequence length="267" mass="28304">MTSPTNSENLGSENSDPQSRTASSSEDKGTLTFVANGEDFVRQGFVSKDGWQIDFDHVYTTLGQLVAYQSDPPFDAASGGEPQAQQTVTLPEPATVDLAAGDATADPVQVGTQQAASGRYNALSWTLVPAPSGPAKGYSLMLVGQATKAGTTVDFALKMDPKLRFVCGDFVGDTRRGILDPGSTTELESTFHFDHLFGDAEAGPTAEINQKALGFQPFADLAENNRLEADSQTLKTQLSSSNWQQLNDIMANLGHVGEGHCAAEQLA</sequence>
<feature type="region of interest" description="Disordered" evidence="1">
    <location>
        <begin position="1"/>
        <end position="29"/>
    </location>
</feature>
<reference evidence="2 3" key="1">
    <citation type="journal article" date="2015" name="Genome Announc.">
        <title>Draft Genome Sequence of Filamentous Marine Cyanobacterium Lyngbya confervoides Strain BDU141951.</title>
        <authorList>
            <person name="Chandrababunaidu M.M."/>
            <person name="Sen D."/>
            <person name="Tripathy S."/>
        </authorList>
    </citation>
    <scope>NUCLEOTIDE SEQUENCE [LARGE SCALE GENOMIC DNA]</scope>
    <source>
        <strain evidence="2 3">BDU141951</strain>
    </source>
</reference>
<accession>A0ABD4T6T5</accession>
<dbReference type="Proteomes" id="UP000031561">
    <property type="component" value="Unassembled WGS sequence"/>
</dbReference>
<proteinExistence type="predicted"/>
<keyword evidence="3" id="KW-1185">Reference proteome</keyword>
<gene>
    <name evidence="2" type="ORF">QQ91_0015745</name>
</gene>
<evidence type="ECO:0000256" key="1">
    <source>
        <dbReference type="SAM" id="MobiDB-lite"/>
    </source>
</evidence>
<name>A0ABD4T6T5_9CYAN</name>
<dbReference type="AlphaFoldDB" id="A0ABD4T6T5"/>
<protein>
    <submittedName>
        <fullName evidence="2">DUF4382 domain-containing protein</fullName>
    </submittedName>
</protein>
<feature type="compositionally biased region" description="Polar residues" evidence="1">
    <location>
        <begin position="1"/>
        <end position="24"/>
    </location>
</feature>
<evidence type="ECO:0000313" key="2">
    <source>
        <dbReference type="EMBL" id="MCM1984277.1"/>
    </source>
</evidence>
<organism evidence="2 3">
    <name type="scientific">Lyngbya confervoides BDU141951</name>
    <dbReference type="NCBI Taxonomy" id="1574623"/>
    <lineage>
        <taxon>Bacteria</taxon>
        <taxon>Bacillati</taxon>
        <taxon>Cyanobacteriota</taxon>
        <taxon>Cyanophyceae</taxon>
        <taxon>Oscillatoriophycideae</taxon>
        <taxon>Oscillatoriales</taxon>
        <taxon>Microcoleaceae</taxon>
        <taxon>Lyngbya</taxon>
    </lineage>
</organism>
<dbReference type="EMBL" id="JTHE03000091">
    <property type="protein sequence ID" value="MCM1984277.1"/>
    <property type="molecule type" value="Genomic_DNA"/>
</dbReference>